<dbReference type="GO" id="GO:0005634">
    <property type="term" value="C:nucleus"/>
    <property type="evidence" value="ECO:0007669"/>
    <property type="project" value="UniProtKB-SubCell"/>
</dbReference>
<proteinExistence type="predicted"/>
<gene>
    <name evidence="7" type="ORF">TAV2_LOCUS10834</name>
</gene>
<keyword evidence="4" id="KW-0804">Transcription</keyword>
<keyword evidence="8" id="KW-1185">Reference proteome</keyword>
<dbReference type="EMBL" id="OU466859">
    <property type="protein sequence ID" value="CAH2052606.1"/>
    <property type="molecule type" value="Genomic_DNA"/>
</dbReference>
<dbReference type="Gene3D" id="2.170.150.80">
    <property type="entry name" value="NAC domain"/>
    <property type="match status" value="1"/>
</dbReference>
<dbReference type="Proteomes" id="UP000836841">
    <property type="component" value="Chromosome 3"/>
</dbReference>
<dbReference type="PANTHER" id="PTHR31989">
    <property type="entry name" value="NAC DOMAIN-CONTAINING PROTEIN 82-RELATED"/>
    <property type="match status" value="1"/>
</dbReference>
<evidence type="ECO:0000256" key="2">
    <source>
        <dbReference type="ARBA" id="ARBA00023015"/>
    </source>
</evidence>
<dbReference type="AlphaFoldDB" id="A0AAU9S178"/>
<evidence type="ECO:0000256" key="3">
    <source>
        <dbReference type="ARBA" id="ARBA00023125"/>
    </source>
</evidence>
<organism evidence="7 8">
    <name type="scientific">Thlaspi arvense</name>
    <name type="common">Field penny-cress</name>
    <dbReference type="NCBI Taxonomy" id="13288"/>
    <lineage>
        <taxon>Eukaryota</taxon>
        <taxon>Viridiplantae</taxon>
        <taxon>Streptophyta</taxon>
        <taxon>Embryophyta</taxon>
        <taxon>Tracheophyta</taxon>
        <taxon>Spermatophyta</taxon>
        <taxon>Magnoliopsida</taxon>
        <taxon>eudicotyledons</taxon>
        <taxon>Gunneridae</taxon>
        <taxon>Pentapetalae</taxon>
        <taxon>rosids</taxon>
        <taxon>malvids</taxon>
        <taxon>Brassicales</taxon>
        <taxon>Brassicaceae</taxon>
        <taxon>Thlaspideae</taxon>
        <taxon>Thlaspi</taxon>
    </lineage>
</organism>
<dbReference type="PROSITE" id="PS51005">
    <property type="entry name" value="NAC"/>
    <property type="match status" value="1"/>
</dbReference>
<evidence type="ECO:0000313" key="7">
    <source>
        <dbReference type="EMBL" id="CAH2052606.1"/>
    </source>
</evidence>
<dbReference type="GO" id="GO:0003677">
    <property type="term" value="F:DNA binding"/>
    <property type="evidence" value="ECO:0007669"/>
    <property type="project" value="UniProtKB-KW"/>
</dbReference>
<keyword evidence="3" id="KW-0238">DNA-binding</keyword>
<comment type="subcellular location">
    <subcellularLocation>
        <location evidence="1">Nucleus</location>
    </subcellularLocation>
</comment>
<evidence type="ECO:0000256" key="1">
    <source>
        <dbReference type="ARBA" id="ARBA00004123"/>
    </source>
</evidence>
<evidence type="ECO:0000259" key="6">
    <source>
        <dbReference type="PROSITE" id="PS51005"/>
    </source>
</evidence>
<name>A0AAU9S178_THLAR</name>
<dbReference type="InterPro" id="IPR036093">
    <property type="entry name" value="NAC_dom_sf"/>
</dbReference>
<feature type="domain" description="NAC" evidence="6">
    <location>
        <begin position="1"/>
        <end position="166"/>
    </location>
</feature>
<dbReference type="SUPFAM" id="SSF101941">
    <property type="entry name" value="NAC domain"/>
    <property type="match status" value="1"/>
</dbReference>
<protein>
    <recommendedName>
        <fullName evidence="6">NAC domain-containing protein</fullName>
    </recommendedName>
</protein>
<dbReference type="GO" id="GO:0006355">
    <property type="term" value="P:regulation of DNA-templated transcription"/>
    <property type="evidence" value="ECO:0007669"/>
    <property type="project" value="InterPro"/>
</dbReference>
<evidence type="ECO:0000256" key="5">
    <source>
        <dbReference type="ARBA" id="ARBA00023242"/>
    </source>
</evidence>
<reference evidence="7 8" key="1">
    <citation type="submission" date="2022-03" db="EMBL/GenBank/DDBJ databases">
        <authorList>
            <person name="Nunn A."/>
            <person name="Chopra R."/>
            <person name="Nunn A."/>
            <person name="Contreras Garrido A."/>
        </authorList>
    </citation>
    <scope>NUCLEOTIDE SEQUENCE [LARGE SCALE GENOMIC DNA]</scope>
</reference>
<dbReference type="Pfam" id="PF02365">
    <property type="entry name" value="NAM"/>
    <property type="match status" value="1"/>
</dbReference>
<accession>A0AAU9S178</accession>
<keyword evidence="2" id="KW-0805">Transcription regulation</keyword>
<dbReference type="InterPro" id="IPR003441">
    <property type="entry name" value="NAC-dom"/>
</dbReference>
<evidence type="ECO:0000313" key="8">
    <source>
        <dbReference type="Proteomes" id="UP000836841"/>
    </source>
</evidence>
<sequence>MGHYNCSIQLISYYLKRKVQSKPMVLDTIVEVDVYKIEPSDLPDDFLAGAFAILNLNSQVLCFRAFKAKDKGPRMVLLQCNGKEEGQKWLYEPINVQRLLEKKTGEDKKIRRGDKQLIGTMKTLVFYNGHSPKVQRTNWVIHEYCLAENDQGLEIDKYELCRVILKKHAGPLKGHVYDVYAPFSE</sequence>
<keyword evidence="5" id="KW-0539">Nucleus</keyword>
<evidence type="ECO:0000256" key="4">
    <source>
        <dbReference type="ARBA" id="ARBA00023163"/>
    </source>
</evidence>